<comment type="caution">
    <text evidence="9">The sequence shown here is derived from an EMBL/GenBank/DDBJ whole genome shotgun (WGS) entry which is preliminary data.</text>
</comment>
<feature type="transmembrane region" description="Helical" evidence="7">
    <location>
        <begin position="124"/>
        <end position="144"/>
    </location>
</feature>
<feature type="transmembrane region" description="Helical" evidence="7">
    <location>
        <begin position="172"/>
        <end position="198"/>
    </location>
</feature>
<name>A0A2T0BKB3_9CLOT</name>
<dbReference type="Gene3D" id="1.10.3720.10">
    <property type="entry name" value="MetI-like"/>
    <property type="match status" value="1"/>
</dbReference>
<dbReference type="InterPro" id="IPR051393">
    <property type="entry name" value="ABC_transporter_permease"/>
</dbReference>
<gene>
    <name evidence="9" type="primary">ugpA_1</name>
    <name evidence="9" type="ORF">CLVI_02500</name>
</gene>
<dbReference type="PANTHER" id="PTHR30193">
    <property type="entry name" value="ABC TRANSPORTER PERMEASE PROTEIN"/>
    <property type="match status" value="1"/>
</dbReference>
<organism evidence="9 10">
    <name type="scientific">Clostridium vincentii</name>
    <dbReference type="NCBI Taxonomy" id="52704"/>
    <lineage>
        <taxon>Bacteria</taxon>
        <taxon>Bacillati</taxon>
        <taxon>Bacillota</taxon>
        <taxon>Clostridia</taxon>
        <taxon>Eubacteriales</taxon>
        <taxon>Clostridiaceae</taxon>
        <taxon>Clostridium</taxon>
    </lineage>
</organism>
<dbReference type="EMBL" id="PVXQ01000002">
    <property type="protein sequence ID" value="PRR84324.1"/>
    <property type="molecule type" value="Genomic_DNA"/>
</dbReference>
<feature type="transmembrane region" description="Helical" evidence="7">
    <location>
        <begin position="219"/>
        <end position="246"/>
    </location>
</feature>
<keyword evidence="6 7" id="KW-0472">Membrane</keyword>
<feature type="transmembrane region" description="Helical" evidence="7">
    <location>
        <begin position="93"/>
        <end position="112"/>
    </location>
</feature>
<evidence type="ECO:0000256" key="7">
    <source>
        <dbReference type="RuleBase" id="RU363032"/>
    </source>
</evidence>
<accession>A0A2T0BKB3</accession>
<feature type="transmembrane region" description="Helical" evidence="7">
    <location>
        <begin position="28"/>
        <end position="50"/>
    </location>
</feature>
<dbReference type="GO" id="GO:0005886">
    <property type="term" value="C:plasma membrane"/>
    <property type="evidence" value="ECO:0007669"/>
    <property type="project" value="UniProtKB-SubCell"/>
</dbReference>
<dbReference type="Pfam" id="PF00528">
    <property type="entry name" value="BPD_transp_1"/>
    <property type="match status" value="1"/>
</dbReference>
<reference evidence="9 10" key="1">
    <citation type="submission" date="2018-03" db="EMBL/GenBank/DDBJ databases">
        <title>Genome sequence of Clostridium vincentii DSM 10228.</title>
        <authorList>
            <person name="Poehlein A."/>
            <person name="Daniel R."/>
        </authorList>
    </citation>
    <scope>NUCLEOTIDE SEQUENCE [LARGE SCALE GENOMIC DNA]</scope>
    <source>
        <strain evidence="9 10">DSM 10228</strain>
    </source>
</reference>
<keyword evidence="10" id="KW-1185">Reference proteome</keyword>
<feature type="domain" description="ABC transmembrane type-1" evidence="8">
    <location>
        <begin position="87"/>
        <end position="301"/>
    </location>
</feature>
<evidence type="ECO:0000259" key="8">
    <source>
        <dbReference type="PROSITE" id="PS50928"/>
    </source>
</evidence>
<evidence type="ECO:0000313" key="9">
    <source>
        <dbReference type="EMBL" id="PRR84324.1"/>
    </source>
</evidence>
<dbReference type="Proteomes" id="UP000239471">
    <property type="component" value="Unassembled WGS sequence"/>
</dbReference>
<evidence type="ECO:0000313" key="10">
    <source>
        <dbReference type="Proteomes" id="UP000239471"/>
    </source>
</evidence>
<keyword evidence="4 7" id="KW-0812">Transmembrane</keyword>
<sequence length="312" mass="35147">MKKLVNNNEEIVLYKKPSLMKKFKEDYAFGYLMIAPTIIGLIILNLWPMIQTLYLSFNTTGGFGANKWIGLENYKTMLTDSAVIQATINTLKYTIVSVPIGIILSLLVAVLLNANIRGKTIYRTIYFLPMVSAPAAIAMVWRILYNGDYGFFNAILSKIGLNAVNWLTDPKIAIFCIIVVGIWSTLGYNMIILLAGLQEIPTTLYEAAEIDGAGPIRKFFTITLPLISPTMFFVVITTMIGSLQVFDLILMMMDRTNAAMESTQSLVYLFYKHSFIMNDKGYASAIIMLLLAMILIITVIQLKLQKKWVHYQ</sequence>
<dbReference type="InterPro" id="IPR000515">
    <property type="entry name" value="MetI-like"/>
</dbReference>
<evidence type="ECO:0000256" key="4">
    <source>
        <dbReference type="ARBA" id="ARBA00022692"/>
    </source>
</evidence>
<proteinExistence type="inferred from homology"/>
<evidence type="ECO:0000256" key="6">
    <source>
        <dbReference type="ARBA" id="ARBA00023136"/>
    </source>
</evidence>
<dbReference type="InterPro" id="IPR035906">
    <property type="entry name" value="MetI-like_sf"/>
</dbReference>
<evidence type="ECO:0000256" key="3">
    <source>
        <dbReference type="ARBA" id="ARBA00022475"/>
    </source>
</evidence>
<comment type="similarity">
    <text evidence="7">Belongs to the binding-protein-dependent transport system permease family.</text>
</comment>
<evidence type="ECO:0000256" key="1">
    <source>
        <dbReference type="ARBA" id="ARBA00004651"/>
    </source>
</evidence>
<dbReference type="CDD" id="cd06261">
    <property type="entry name" value="TM_PBP2"/>
    <property type="match status" value="1"/>
</dbReference>
<dbReference type="PANTHER" id="PTHR30193:SF37">
    <property type="entry name" value="INNER MEMBRANE ABC TRANSPORTER PERMEASE PROTEIN YCJO"/>
    <property type="match status" value="1"/>
</dbReference>
<keyword evidence="2 7" id="KW-0813">Transport</keyword>
<evidence type="ECO:0000256" key="5">
    <source>
        <dbReference type="ARBA" id="ARBA00022989"/>
    </source>
</evidence>
<dbReference type="GO" id="GO:0055085">
    <property type="term" value="P:transmembrane transport"/>
    <property type="evidence" value="ECO:0007669"/>
    <property type="project" value="InterPro"/>
</dbReference>
<protein>
    <submittedName>
        <fullName evidence="9">sn-glycerol-3-phosphate transport system permease protein UgpA</fullName>
    </submittedName>
</protein>
<feature type="transmembrane region" description="Helical" evidence="7">
    <location>
        <begin position="282"/>
        <end position="302"/>
    </location>
</feature>
<comment type="subcellular location">
    <subcellularLocation>
        <location evidence="1 7">Cell membrane</location>
        <topology evidence="1 7">Multi-pass membrane protein</topology>
    </subcellularLocation>
</comment>
<dbReference type="SUPFAM" id="SSF161098">
    <property type="entry name" value="MetI-like"/>
    <property type="match status" value="1"/>
</dbReference>
<dbReference type="PROSITE" id="PS50928">
    <property type="entry name" value="ABC_TM1"/>
    <property type="match status" value="1"/>
</dbReference>
<dbReference type="AlphaFoldDB" id="A0A2T0BKB3"/>
<evidence type="ECO:0000256" key="2">
    <source>
        <dbReference type="ARBA" id="ARBA00022448"/>
    </source>
</evidence>
<keyword evidence="3" id="KW-1003">Cell membrane</keyword>
<keyword evidence="5 7" id="KW-1133">Transmembrane helix</keyword>